<dbReference type="InterPro" id="IPR001845">
    <property type="entry name" value="HTH_ArsR_DNA-bd_dom"/>
</dbReference>
<dbReference type="InterPro" id="IPR011991">
    <property type="entry name" value="ArsR-like_HTH"/>
</dbReference>
<dbReference type="InterPro" id="IPR023187">
    <property type="entry name" value="Tscrpt_reg_MarR-type_CS"/>
</dbReference>
<reference evidence="7" key="1">
    <citation type="journal article" date="2019" name="Int. J. Syst. Evol. Microbiol.">
        <title>The Global Catalogue of Microorganisms (GCM) 10K type strain sequencing project: providing services to taxonomists for standard genome sequencing and annotation.</title>
        <authorList>
            <consortium name="The Broad Institute Genomics Platform"/>
            <consortium name="The Broad Institute Genome Sequencing Center for Infectious Disease"/>
            <person name="Wu L."/>
            <person name="Ma J."/>
        </authorList>
    </citation>
    <scope>NUCLEOTIDE SEQUENCE [LARGE SCALE GENOMIC DNA]</scope>
    <source>
        <strain evidence="7">CCUG 49560</strain>
    </source>
</reference>
<dbReference type="PROSITE" id="PS01117">
    <property type="entry name" value="HTH_MARR_1"/>
    <property type="match status" value="1"/>
</dbReference>
<dbReference type="SMART" id="SM00418">
    <property type="entry name" value="HTH_ARSR"/>
    <property type="match status" value="1"/>
</dbReference>
<feature type="region of interest" description="Disordered" evidence="4">
    <location>
        <begin position="143"/>
        <end position="167"/>
    </location>
</feature>
<keyword evidence="1" id="KW-0805">Transcription regulation</keyword>
<dbReference type="Pfam" id="PF12802">
    <property type="entry name" value="MarR_2"/>
    <property type="match status" value="1"/>
</dbReference>
<protein>
    <submittedName>
        <fullName evidence="6">MarR family winged helix-turn-helix transcriptional regulator</fullName>
    </submittedName>
</protein>
<dbReference type="SMART" id="SM00347">
    <property type="entry name" value="HTH_MARR"/>
    <property type="match status" value="1"/>
</dbReference>
<dbReference type="RefSeq" id="WP_262842291.1">
    <property type="nucleotide sequence ID" value="NZ_JANZYP010000010.1"/>
</dbReference>
<dbReference type="PROSITE" id="PS50995">
    <property type="entry name" value="HTH_MARR_2"/>
    <property type="match status" value="1"/>
</dbReference>
<dbReference type="SUPFAM" id="SSF46785">
    <property type="entry name" value="Winged helix' DNA-binding domain"/>
    <property type="match status" value="1"/>
</dbReference>
<feature type="domain" description="HTH marR-type" evidence="5">
    <location>
        <begin position="1"/>
        <end position="137"/>
    </location>
</feature>
<evidence type="ECO:0000256" key="1">
    <source>
        <dbReference type="ARBA" id="ARBA00023015"/>
    </source>
</evidence>
<comment type="caution">
    <text evidence="6">The sequence shown here is derived from an EMBL/GenBank/DDBJ whole genome shotgun (WGS) entry which is preliminary data.</text>
</comment>
<dbReference type="PANTHER" id="PTHR33164:SF57">
    <property type="entry name" value="MARR-FAMILY TRANSCRIPTIONAL REGULATOR"/>
    <property type="match status" value="1"/>
</dbReference>
<evidence type="ECO:0000256" key="3">
    <source>
        <dbReference type="ARBA" id="ARBA00023163"/>
    </source>
</evidence>
<dbReference type="Gene3D" id="1.10.10.10">
    <property type="entry name" value="Winged helix-like DNA-binding domain superfamily/Winged helix DNA-binding domain"/>
    <property type="match status" value="1"/>
</dbReference>
<organism evidence="6 7">
    <name type="scientific">Sphaerisporangium corydalis</name>
    <dbReference type="NCBI Taxonomy" id="1441875"/>
    <lineage>
        <taxon>Bacteria</taxon>
        <taxon>Bacillati</taxon>
        <taxon>Actinomycetota</taxon>
        <taxon>Actinomycetes</taxon>
        <taxon>Streptosporangiales</taxon>
        <taxon>Streptosporangiaceae</taxon>
        <taxon>Sphaerisporangium</taxon>
    </lineage>
</organism>
<accession>A0ABV9EL24</accession>
<evidence type="ECO:0000313" key="7">
    <source>
        <dbReference type="Proteomes" id="UP001595891"/>
    </source>
</evidence>
<dbReference type="InterPro" id="IPR000835">
    <property type="entry name" value="HTH_MarR-typ"/>
</dbReference>
<dbReference type="Proteomes" id="UP001595891">
    <property type="component" value="Unassembled WGS sequence"/>
</dbReference>
<sequence>MASKESCGELLVRLSDMGTVIKAVKRDLPFVGPRTGLALLVALHRCGELRMGELADLFDVDQSVISRHVADLEERGWVERVPNPRDGRSWYVRLTSDGRQVTEKSLARVRDLLASTLDDWTDEEIINLAGLLARLRDSFDAHRDRAAAHHSRMPRTAPPPPPTPAVSAVQAPEVTTAAGAAQVVRGIR</sequence>
<dbReference type="InterPro" id="IPR036388">
    <property type="entry name" value="WH-like_DNA-bd_sf"/>
</dbReference>
<dbReference type="InterPro" id="IPR036390">
    <property type="entry name" value="WH_DNA-bd_sf"/>
</dbReference>
<evidence type="ECO:0000256" key="2">
    <source>
        <dbReference type="ARBA" id="ARBA00023125"/>
    </source>
</evidence>
<name>A0ABV9EL24_9ACTN</name>
<keyword evidence="2" id="KW-0238">DNA-binding</keyword>
<keyword evidence="3" id="KW-0804">Transcription</keyword>
<dbReference type="EMBL" id="JBHSFN010000013">
    <property type="protein sequence ID" value="MFC4588659.1"/>
    <property type="molecule type" value="Genomic_DNA"/>
</dbReference>
<dbReference type="InterPro" id="IPR039422">
    <property type="entry name" value="MarR/SlyA-like"/>
</dbReference>
<dbReference type="PRINTS" id="PR00598">
    <property type="entry name" value="HTHMARR"/>
</dbReference>
<keyword evidence="7" id="KW-1185">Reference proteome</keyword>
<evidence type="ECO:0000313" key="6">
    <source>
        <dbReference type="EMBL" id="MFC4588659.1"/>
    </source>
</evidence>
<dbReference type="CDD" id="cd00090">
    <property type="entry name" value="HTH_ARSR"/>
    <property type="match status" value="1"/>
</dbReference>
<evidence type="ECO:0000256" key="4">
    <source>
        <dbReference type="SAM" id="MobiDB-lite"/>
    </source>
</evidence>
<evidence type="ECO:0000259" key="5">
    <source>
        <dbReference type="PROSITE" id="PS50995"/>
    </source>
</evidence>
<dbReference type="PANTHER" id="PTHR33164">
    <property type="entry name" value="TRANSCRIPTIONAL REGULATOR, MARR FAMILY"/>
    <property type="match status" value="1"/>
</dbReference>
<gene>
    <name evidence="6" type="ORF">ACFO8L_21395</name>
</gene>
<proteinExistence type="predicted"/>